<dbReference type="InterPro" id="IPR052016">
    <property type="entry name" value="Bact_Sigma-Reg"/>
</dbReference>
<reference evidence="4" key="1">
    <citation type="submission" date="2018-11" db="EMBL/GenBank/DDBJ databases">
        <title>FDA dAtabase for Regulatory Grade micrObial Sequences (FDA-ARGOS): Supporting development and validation of Infectious Disease Dx tests.</title>
        <authorList>
            <person name="Goldberg B."/>
            <person name="Campos J."/>
            <person name="Tallon L."/>
            <person name="Sadzewicz L."/>
            <person name="Zhao X."/>
            <person name="Vavikolanu K."/>
            <person name="Mehta A."/>
            <person name="Aluvathingal J."/>
            <person name="Nadendla S."/>
            <person name="Geyer C."/>
            <person name="Nandy P."/>
            <person name="Yan Y."/>
            <person name="Sichtig H."/>
        </authorList>
    </citation>
    <scope>NUCLEOTIDE SEQUENCE [LARGE SCALE GENOMIC DNA]</scope>
    <source>
        <strain evidence="4">FDAARGOS_614</strain>
    </source>
</reference>
<evidence type="ECO:0000313" key="3">
    <source>
        <dbReference type="EMBL" id="AZG14008.1"/>
    </source>
</evidence>
<feature type="domain" description="PPM-type phosphatase" evidence="2">
    <location>
        <begin position="173"/>
        <end position="418"/>
    </location>
</feature>
<accession>A0A3G8H0M2</accession>
<dbReference type="OrthoDB" id="5496380at2"/>
<dbReference type="KEGG" id="cpau:EHF44_11465"/>
<evidence type="ECO:0000256" key="1">
    <source>
        <dbReference type="ARBA" id="ARBA00022801"/>
    </source>
</evidence>
<proteinExistence type="predicted"/>
<dbReference type="SUPFAM" id="SSF54631">
    <property type="entry name" value="CBS-domain pair"/>
    <property type="match status" value="1"/>
</dbReference>
<dbReference type="InterPro" id="IPR001932">
    <property type="entry name" value="PPM-type_phosphatase-like_dom"/>
</dbReference>
<dbReference type="SMART" id="SM00331">
    <property type="entry name" value="PP2C_SIG"/>
    <property type="match status" value="1"/>
</dbReference>
<dbReference type="InterPro" id="IPR036457">
    <property type="entry name" value="PPM-type-like_dom_sf"/>
</dbReference>
<dbReference type="Proteomes" id="UP000270411">
    <property type="component" value="Chromosome 1"/>
</dbReference>
<dbReference type="CDD" id="cd04598">
    <property type="entry name" value="CBS_pair_GGDEF_EAL"/>
    <property type="match status" value="1"/>
</dbReference>
<organism evidence="3 4">
    <name type="scientific">Cupriavidus pauculus</name>
    <dbReference type="NCBI Taxonomy" id="82633"/>
    <lineage>
        <taxon>Bacteria</taxon>
        <taxon>Pseudomonadati</taxon>
        <taxon>Pseudomonadota</taxon>
        <taxon>Betaproteobacteria</taxon>
        <taxon>Burkholderiales</taxon>
        <taxon>Burkholderiaceae</taxon>
        <taxon>Cupriavidus</taxon>
    </lineage>
</organism>
<dbReference type="PANTHER" id="PTHR43156">
    <property type="entry name" value="STAGE II SPORULATION PROTEIN E-RELATED"/>
    <property type="match status" value="1"/>
</dbReference>
<dbReference type="Pfam" id="PF07228">
    <property type="entry name" value="SpoIIE"/>
    <property type="match status" value="1"/>
</dbReference>
<dbReference type="GO" id="GO:0016791">
    <property type="term" value="F:phosphatase activity"/>
    <property type="evidence" value="ECO:0007669"/>
    <property type="project" value="TreeGrafter"/>
</dbReference>
<protein>
    <submittedName>
        <fullName evidence="3">Protein-serine/threonine phosphatase</fullName>
    </submittedName>
</protein>
<gene>
    <name evidence="3" type="ORF">EHF44_11465</name>
</gene>
<dbReference type="AlphaFoldDB" id="A0A3G8H0M2"/>
<dbReference type="RefSeq" id="WP_124683852.1">
    <property type="nucleotide sequence ID" value="NZ_CP033969.1"/>
</dbReference>
<sequence length="419" mass="45610">MSGILVDSPAARPRFRQPCAEDLAVATPSVTTDHTNQDVLEVFALHRDLACLPVTEQGRPIGLINRSIFLSQMSKPYHRELYNRKSCIAFMDKEPLVVDAEMGIDALTFRTVEYGEKALADGFIVARGGQYIGLGQGLQLMRVVADMQAERNRQIMQSIDYASTIQRAMLRTSRDTLAATLPDAALVWEPRDVVGGDFYHFAAFADGWFAALADCTGHGVPGAFMTLIASSLLTQALEQQGPRDAGALLMAVNRGIKQMLGQTDREADQEARRLPGATASDDGLDAAFFWFDNATRALTFAGAKSSLFVLQPGDADGAMVNGARMGVGYVDTGMDYTWQNATVPTQPGTLVFVTTDGLIDQIGGPKEIAFGKRRMREAICARRDGSAAEIGDAVLAAHRAWQGAQRRRDDLTFFCFRAQ</sequence>
<dbReference type="InterPro" id="IPR046342">
    <property type="entry name" value="CBS_dom_sf"/>
</dbReference>
<keyword evidence="1" id="KW-0378">Hydrolase</keyword>
<name>A0A3G8H0M2_9BURK</name>
<dbReference type="Gene3D" id="3.60.40.10">
    <property type="entry name" value="PPM-type phosphatase domain"/>
    <property type="match status" value="1"/>
</dbReference>
<evidence type="ECO:0000313" key="4">
    <source>
        <dbReference type="Proteomes" id="UP000270411"/>
    </source>
</evidence>
<evidence type="ECO:0000259" key="2">
    <source>
        <dbReference type="SMART" id="SM00331"/>
    </source>
</evidence>
<dbReference type="EMBL" id="CP033969">
    <property type="protein sequence ID" value="AZG14008.1"/>
    <property type="molecule type" value="Genomic_DNA"/>
</dbReference>
<dbReference type="PANTHER" id="PTHR43156:SF9">
    <property type="entry name" value="HAMP DOMAIN-CONTAINING PROTEIN"/>
    <property type="match status" value="1"/>
</dbReference>